<dbReference type="PANTHER" id="PTHR31024">
    <property type="entry name" value="C-TYPE LECTIN"/>
    <property type="match status" value="1"/>
</dbReference>
<dbReference type="PANTHER" id="PTHR31024:SF3">
    <property type="entry name" value="C-TYPE LECTIN-RELATED"/>
    <property type="match status" value="1"/>
</dbReference>
<feature type="region of interest" description="Disordered" evidence="1">
    <location>
        <begin position="329"/>
        <end position="372"/>
    </location>
</feature>
<feature type="domain" description="C-type lectin" evidence="2">
    <location>
        <begin position="593"/>
        <end position="713"/>
    </location>
</feature>
<evidence type="ECO:0000313" key="5">
    <source>
        <dbReference type="Proteomes" id="UP001432322"/>
    </source>
</evidence>
<sequence>LTVTFSGVSSFVFSCEEIKSKLVNSQRVETTDYACVFLEEGLDSSAPYLSNVFLQNQQDKTSYSLASVASSPTHCVKASGSWSVISDRASDLICDKEIALIFSNDDKTQYVQATSESMRYVATGNRVTIVSPRSGMKIDTQDLEGGITFYTGAGKGQSEFLFLLNSWSVYDAPDYIATFDNVITLETTAVNSIYYITSAVNNGARQFFLTTRLGPGDRAAIVSSGKSDNVMNMRPEDNYATYDLTQAAQANVTGDLYFDKNYQGSINITVRGDFMNEERSFHDADLDYIFYASYFEVKYLTSVKPEEVWKNDDTFIIEIVLSDVPDDITPIPGIRTDPPRDPITTQQPEQPTTQVQVVTDAPPTPGSDTIPSSDRYCNCAIEDGWFADDWDPAEIWVDVVILLDTSASMGDSLEEAKSLITSFISLLSTDTSAKFYSRIGVIAVSDTVDVIYNLNMSSTDDLDMIKKHNVDKIDVGAGIQAALKMFGDGMSMPSYRENTRQIIYYLTNSAPGTNMNGIDDFKTGGGIIIVNDFVLEGEVPIPGLKNLASDNYFFTDLSENFINSLGLFCEANCYCDPNHHPFNDDKVSPRTEANRGCFHPVNNGIPFEKARETCHKTNSNLVSIHDADKEYFVSSVVAIFGSKKKYWIALENDGTNWVWDDKSTDPFNDWDKSTNQPNTNGGKLMCAYAVNTQGLNVGWTAANCAMGNFYVCESVPCSAGNNVC</sequence>
<dbReference type="CDD" id="cd00037">
    <property type="entry name" value="CLECT"/>
    <property type="match status" value="1"/>
</dbReference>
<dbReference type="Gene3D" id="3.40.50.410">
    <property type="entry name" value="von Willebrand factor, type A domain"/>
    <property type="match status" value="1"/>
</dbReference>
<dbReference type="EMBL" id="BTSY01000002">
    <property type="protein sequence ID" value="GMT16518.1"/>
    <property type="molecule type" value="Genomic_DNA"/>
</dbReference>
<protein>
    <recommendedName>
        <fullName evidence="6">C-type lectin</fullName>
    </recommendedName>
</protein>
<dbReference type="InterPro" id="IPR016186">
    <property type="entry name" value="C-type_lectin-like/link_sf"/>
</dbReference>
<dbReference type="InterPro" id="IPR001304">
    <property type="entry name" value="C-type_lectin-like"/>
</dbReference>
<name>A0AAV5VBA0_9BILA</name>
<comment type="caution">
    <text evidence="4">The sequence shown here is derived from an EMBL/GenBank/DDBJ whole genome shotgun (WGS) entry which is preliminary data.</text>
</comment>
<dbReference type="PROSITE" id="PS50234">
    <property type="entry name" value="VWFA"/>
    <property type="match status" value="1"/>
</dbReference>
<dbReference type="InterPro" id="IPR002035">
    <property type="entry name" value="VWF_A"/>
</dbReference>
<reference evidence="4" key="1">
    <citation type="submission" date="2023-10" db="EMBL/GenBank/DDBJ databases">
        <title>Genome assembly of Pristionchus species.</title>
        <authorList>
            <person name="Yoshida K."/>
            <person name="Sommer R.J."/>
        </authorList>
    </citation>
    <scope>NUCLEOTIDE SEQUENCE</scope>
    <source>
        <strain evidence="4">RS5133</strain>
    </source>
</reference>
<dbReference type="SMART" id="SM00327">
    <property type="entry name" value="VWA"/>
    <property type="match status" value="1"/>
</dbReference>
<dbReference type="SUPFAM" id="SSF56436">
    <property type="entry name" value="C-type lectin-like"/>
    <property type="match status" value="1"/>
</dbReference>
<dbReference type="Proteomes" id="UP001432322">
    <property type="component" value="Unassembled WGS sequence"/>
</dbReference>
<feature type="compositionally biased region" description="Low complexity" evidence="1">
    <location>
        <begin position="342"/>
        <end position="361"/>
    </location>
</feature>
<proteinExistence type="predicted"/>
<evidence type="ECO:0000259" key="3">
    <source>
        <dbReference type="PROSITE" id="PS50234"/>
    </source>
</evidence>
<dbReference type="Gene3D" id="3.10.100.10">
    <property type="entry name" value="Mannose-Binding Protein A, subunit A"/>
    <property type="match status" value="1"/>
</dbReference>
<evidence type="ECO:0000259" key="2">
    <source>
        <dbReference type="PROSITE" id="PS50041"/>
    </source>
</evidence>
<feature type="non-terminal residue" evidence="4">
    <location>
        <position position="1"/>
    </location>
</feature>
<keyword evidence="5" id="KW-1185">Reference proteome</keyword>
<dbReference type="Pfam" id="PF13519">
    <property type="entry name" value="VWA_2"/>
    <property type="match status" value="1"/>
</dbReference>
<evidence type="ECO:0000256" key="1">
    <source>
        <dbReference type="SAM" id="MobiDB-lite"/>
    </source>
</evidence>
<gene>
    <name evidence="4" type="ORF">PFISCL1PPCAC_7815</name>
</gene>
<dbReference type="SMART" id="SM00034">
    <property type="entry name" value="CLECT"/>
    <property type="match status" value="1"/>
</dbReference>
<dbReference type="PROSITE" id="PS50041">
    <property type="entry name" value="C_TYPE_LECTIN_2"/>
    <property type="match status" value="1"/>
</dbReference>
<organism evidence="4 5">
    <name type="scientific">Pristionchus fissidentatus</name>
    <dbReference type="NCBI Taxonomy" id="1538716"/>
    <lineage>
        <taxon>Eukaryota</taxon>
        <taxon>Metazoa</taxon>
        <taxon>Ecdysozoa</taxon>
        <taxon>Nematoda</taxon>
        <taxon>Chromadorea</taxon>
        <taxon>Rhabditida</taxon>
        <taxon>Rhabditina</taxon>
        <taxon>Diplogasteromorpha</taxon>
        <taxon>Diplogasteroidea</taxon>
        <taxon>Neodiplogasteridae</taxon>
        <taxon>Pristionchus</taxon>
    </lineage>
</organism>
<dbReference type="InterPro" id="IPR036465">
    <property type="entry name" value="vWFA_dom_sf"/>
</dbReference>
<evidence type="ECO:0000313" key="4">
    <source>
        <dbReference type="EMBL" id="GMT16518.1"/>
    </source>
</evidence>
<dbReference type="AlphaFoldDB" id="A0AAV5VBA0"/>
<dbReference type="InterPro" id="IPR016187">
    <property type="entry name" value="CTDL_fold"/>
</dbReference>
<dbReference type="CDD" id="cd00198">
    <property type="entry name" value="vWFA"/>
    <property type="match status" value="1"/>
</dbReference>
<dbReference type="SUPFAM" id="SSF53300">
    <property type="entry name" value="vWA-like"/>
    <property type="match status" value="1"/>
</dbReference>
<accession>A0AAV5VBA0</accession>
<feature type="domain" description="VWFA" evidence="3">
    <location>
        <begin position="398"/>
        <end position="571"/>
    </location>
</feature>
<dbReference type="Pfam" id="PF00059">
    <property type="entry name" value="Lectin_C"/>
    <property type="match status" value="1"/>
</dbReference>
<evidence type="ECO:0008006" key="6">
    <source>
        <dbReference type="Google" id="ProtNLM"/>
    </source>
</evidence>